<gene>
    <name evidence="2" type="ORF">PPENT_87.1.T0140340</name>
</gene>
<dbReference type="PROSITE" id="PS50086">
    <property type="entry name" value="TBC_RABGAP"/>
    <property type="match status" value="1"/>
</dbReference>
<dbReference type="AlphaFoldDB" id="A0A8S1T2A4"/>
<accession>A0A8S1T2A4</accession>
<organism evidence="2 3">
    <name type="scientific">Paramecium pentaurelia</name>
    <dbReference type="NCBI Taxonomy" id="43138"/>
    <lineage>
        <taxon>Eukaryota</taxon>
        <taxon>Sar</taxon>
        <taxon>Alveolata</taxon>
        <taxon>Ciliophora</taxon>
        <taxon>Intramacronucleata</taxon>
        <taxon>Oligohymenophorea</taxon>
        <taxon>Peniculida</taxon>
        <taxon>Parameciidae</taxon>
        <taxon>Paramecium</taxon>
    </lineage>
</organism>
<evidence type="ECO:0000313" key="3">
    <source>
        <dbReference type="Proteomes" id="UP000689195"/>
    </source>
</evidence>
<dbReference type="InterPro" id="IPR000195">
    <property type="entry name" value="Rab-GAP-TBC_dom"/>
</dbReference>
<dbReference type="Pfam" id="PF00566">
    <property type="entry name" value="RabGAP-TBC"/>
    <property type="match status" value="1"/>
</dbReference>
<keyword evidence="3" id="KW-1185">Reference proteome</keyword>
<sequence length="397" mass="47501">MKQSEIRQRRGSFDSQLLSSLLLSNFITGDQKNKLDDEIINYQIDDEFEMIEKQPKNIPIPLFNNDQLYKISKNQFLGENQKLQLAATLIQQRGIPYLKRKAIWMTFIEKGDAKIYFSKKPPYLVEDQIQKDVPRTGYDDKMNNKKYTNLLYRILCAYANYNPQIGYTQGMNIICGKIILLLSIDGNDKQLEEDGFEVLENEEEMFWMFVHLMKSMEDLFIQDVPGIKRRILQLEQMLENRCNEIIVHLQCNNIENLCQCFSQYYFTLLMQKQEKKFARLILEMFLLYGEAFIQNFIVGILEFYSIKITRMNELEKLMPFFRDTMFSSYYQELKKLKKQNLIIQHFQKYHYFDEKPYFGNVQPQPIIQIIEKQENKLNPKKIFKLLHKNWFGKILGQ</sequence>
<protein>
    <recommendedName>
        <fullName evidence="1">Rab-GAP TBC domain-containing protein</fullName>
    </recommendedName>
</protein>
<reference evidence="2" key="1">
    <citation type="submission" date="2021-01" db="EMBL/GenBank/DDBJ databases">
        <authorList>
            <consortium name="Genoscope - CEA"/>
            <person name="William W."/>
        </authorList>
    </citation>
    <scope>NUCLEOTIDE SEQUENCE</scope>
</reference>
<dbReference type="SMART" id="SM00164">
    <property type="entry name" value="TBC"/>
    <property type="match status" value="1"/>
</dbReference>
<dbReference type="FunFam" id="1.10.8.270:FF:000084">
    <property type="entry name" value="Uncharacterized protein"/>
    <property type="match status" value="1"/>
</dbReference>
<dbReference type="Proteomes" id="UP000689195">
    <property type="component" value="Unassembled WGS sequence"/>
</dbReference>
<comment type="caution">
    <text evidence="2">The sequence shown here is derived from an EMBL/GenBank/DDBJ whole genome shotgun (WGS) entry which is preliminary data.</text>
</comment>
<dbReference type="PANTHER" id="PTHR22957:SF661">
    <property type="entry name" value="GH16847P"/>
    <property type="match status" value="1"/>
</dbReference>
<proteinExistence type="predicted"/>
<dbReference type="OrthoDB" id="294251at2759"/>
<evidence type="ECO:0000313" key="2">
    <source>
        <dbReference type="EMBL" id="CAD8145629.1"/>
    </source>
</evidence>
<dbReference type="PANTHER" id="PTHR22957">
    <property type="entry name" value="TBC1 DOMAIN FAMILY MEMBER GTPASE-ACTIVATING PROTEIN"/>
    <property type="match status" value="1"/>
</dbReference>
<name>A0A8S1T2A4_9CILI</name>
<feature type="domain" description="Rab-GAP TBC" evidence="1">
    <location>
        <begin position="94"/>
        <end position="289"/>
    </location>
</feature>
<dbReference type="EMBL" id="CAJJDO010000014">
    <property type="protein sequence ID" value="CAD8145629.1"/>
    <property type="molecule type" value="Genomic_DNA"/>
</dbReference>
<evidence type="ECO:0000259" key="1">
    <source>
        <dbReference type="PROSITE" id="PS50086"/>
    </source>
</evidence>
<dbReference type="GO" id="GO:0005096">
    <property type="term" value="F:GTPase activator activity"/>
    <property type="evidence" value="ECO:0007669"/>
    <property type="project" value="TreeGrafter"/>
</dbReference>